<dbReference type="InterPro" id="IPR005155">
    <property type="entry name" value="UPF0113_PUA"/>
</dbReference>
<evidence type="ECO:0000313" key="8">
    <source>
        <dbReference type="EMBL" id="GIX65211.1"/>
    </source>
</evidence>
<reference evidence="8 9" key="1">
    <citation type="submission" date="2021-06" db="EMBL/GenBank/DDBJ databases">
        <title>Genome sequence of Babesia caballi.</title>
        <authorList>
            <person name="Yamagishi J."/>
            <person name="Kidaka T."/>
            <person name="Ochi A."/>
        </authorList>
    </citation>
    <scope>NUCLEOTIDE SEQUENCE [LARGE SCALE GENOMIC DNA]</scope>
    <source>
        <strain evidence="8">USDA-D6B2</strain>
    </source>
</reference>
<dbReference type="SUPFAM" id="SSF88802">
    <property type="entry name" value="Pre-PUA domain"/>
    <property type="match status" value="1"/>
</dbReference>
<proteinExistence type="inferred from homology"/>
<dbReference type="PROSITE" id="PS50890">
    <property type="entry name" value="PUA"/>
    <property type="match status" value="1"/>
</dbReference>
<evidence type="ECO:0000256" key="1">
    <source>
        <dbReference type="ARBA" id="ARBA00004604"/>
    </source>
</evidence>
<comment type="caution">
    <text evidence="8">The sequence shown here is derived from an EMBL/GenBank/DDBJ whole genome shotgun (WGS) entry which is preliminary data.</text>
</comment>
<dbReference type="InterPro" id="IPR055359">
    <property type="entry name" value="Nip7_N_euk"/>
</dbReference>
<protein>
    <recommendedName>
        <fullName evidence="6">60S ribosome subunit biogenesis protein NIP7 homolog</fullName>
    </recommendedName>
</protein>
<dbReference type="AlphaFoldDB" id="A0AAV4LZF2"/>
<comment type="function">
    <text evidence="6">Required for proper 27S pre-rRNA processing and 60S ribosome subunit assembly.</text>
</comment>
<dbReference type="InterPro" id="IPR040598">
    <property type="entry name" value="NIP7_N"/>
</dbReference>
<dbReference type="Gene3D" id="2.30.130.10">
    <property type="entry name" value="PUA domain"/>
    <property type="match status" value="1"/>
</dbReference>
<evidence type="ECO:0000256" key="2">
    <source>
        <dbReference type="ARBA" id="ARBA00009895"/>
    </source>
</evidence>
<keyword evidence="3 6" id="KW-0690">Ribosome biogenesis</keyword>
<dbReference type="FunFam" id="3.10.450.220:FF:000001">
    <property type="entry name" value="60S ribosome subunit biogenesis protein NIP7 homolog"/>
    <property type="match status" value="1"/>
</dbReference>
<evidence type="ECO:0000256" key="3">
    <source>
        <dbReference type="ARBA" id="ARBA00022517"/>
    </source>
</evidence>
<evidence type="ECO:0000256" key="4">
    <source>
        <dbReference type="ARBA" id="ARBA00022884"/>
    </source>
</evidence>
<comment type="subcellular location">
    <subcellularLocation>
        <location evidence="1">Nucleus</location>
        <location evidence="1">Nucleolus</location>
    </subcellularLocation>
</comment>
<dbReference type="GO" id="GO:0003723">
    <property type="term" value="F:RNA binding"/>
    <property type="evidence" value="ECO:0007669"/>
    <property type="project" value="UniProtKB-KW"/>
</dbReference>
<dbReference type="InterPro" id="IPR016686">
    <property type="entry name" value="Ribosomal_synth_fac_NIP7"/>
</dbReference>
<dbReference type="EMBL" id="BPLF01000004">
    <property type="protein sequence ID" value="GIX65211.1"/>
    <property type="molecule type" value="Genomic_DNA"/>
</dbReference>
<sequence>MRPLSEDEAQLVFQKLATYIGDKVLAMVDAGESGQLFVFRLHRERVYYMNEAILKYSGCINKKQLISAGVCLGKFTKTKHFRLHVTALHYLAHYSKSKVWLKSGDQSFVYGNNVAKKHIGQMSEDIPQNGGVVVMYNNLPLGFGVTSKSTEALKTALPDDVAVFHQVRRAPTPAHLRQADIGEYLRHEAEII</sequence>
<dbReference type="SMART" id="SM00359">
    <property type="entry name" value="PUA"/>
    <property type="match status" value="1"/>
</dbReference>
<dbReference type="GO" id="GO:0005730">
    <property type="term" value="C:nucleolus"/>
    <property type="evidence" value="ECO:0007669"/>
    <property type="project" value="UniProtKB-SubCell"/>
</dbReference>
<evidence type="ECO:0000256" key="5">
    <source>
        <dbReference type="ARBA" id="ARBA00023242"/>
    </source>
</evidence>
<feature type="domain" description="PUA" evidence="7">
    <location>
        <begin position="97"/>
        <end position="170"/>
    </location>
</feature>
<dbReference type="Gene3D" id="3.10.450.220">
    <property type="match status" value="1"/>
</dbReference>
<evidence type="ECO:0000313" key="9">
    <source>
        <dbReference type="Proteomes" id="UP001497744"/>
    </source>
</evidence>
<gene>
    <name evidence="8" type="ORF">BcabD6B2_46460</name>
</gene>
<dbReference type="Pfam" id="PF17833">
    <property type="entry name" value="pre-PUA_NIP7"/>
    <property type="match status" value="1"/>
</dbReference>
<comment type="similarity">
    <text evidence="2 6">Belongs to the NIP7 family.</text>
</comment>
<comment type="subunit">
    <text evidence="6">Interacts with pre-ribosome complex.</text>
</comment>
<dbReference type="CDD" id="cd21146">
    <property type="entry name" value="Nip7_N_euk"/>
    <property type="match status" value="1"/>
</dbReference>
<evidence type="ECO:0000259" key="7">
    <source>
        <dbReference type="SMART" id="SM00359"/>
    </source>
</evidence>
<dbReference type="CDD" id="cd21151">
    <property type="entry name" value="PUA_Nip7-like"/>
    <property type="match status" value="1"/>
</dbReference>
<dbReference type="PIRSF" id="PIRSF017190">
    <property type="entry name" value="Rbsml_synth_fac_NIP7"/>
    <property type="match status" value="1"/>
</dbReference>
<evidence type="ECO:0000256" key="6">
    <source>
        <dbReference type="PIRNR" id="PIRNR017190"/>
    </source>
</evidence>
<accession>A0AAV4LZF2</accession>
<dbReference type="RefSeq" id="XP_067717280.1">
    <property type="nucleotide sequence ID" value="XM_067861179.1"/>
</dbReference>
<organism evidence="8 9">
    <name type="scientific">Babesia caballi</name>
    <dbReference type="NCBI Taxonomy" id="5871"/>
    <lineage>
        <taxon>Eukaryota</taxon>
        <taxon>Sar</taxon>
        <taxon>Alveolata</taxon>
        <taxon>Apicomplexa</taxon>
        <taxon>Aconoidasida</taxon>
        <taxon>Piroplasmida</taxon>
        <taxon>Babesiidae</taxon>
        <taxon>Babesia</taxon>
    </lineage>
</organism>
<dbReference type="Proteomes" id="UP001497744">
    <property type="component" value="Unassembled WGS sequence"/>
</dbReference>
<dbReference type="GO" id="GO:0042255">
    <property type="term" value="P:ribosome assembly"/>
    <property type="evidence" value="ECO:0007669"/>
    <property type="project" value="InterPro"/>
</dbReference>
<keyword evidence="4 6" id="KW-0694">RNA-binding</keyword>
<dbReference type="Pfam" id="PF03657">
    <property type="entry name" value="UPF0113"/>
    <property type="match status" value="1"/>
</dbReference>
<dbReference type="InterPro" id="IPR002478">
    <property type="entry name" value="PUA"/>
</dbReference>
<dbReference type="InterPro" id="IPR036974">
    <property type="entry name" value="PUA_sf"/>
</dbReference>
<keyword evidence="5 6" id="KW-0539">Nucleus</keyword>
<dbReference type="InterPro" id="IPR015947">
    <property type="entry name" value="PUA-like_sf"/>
</dbReference>
<keyword evidence="9" id="KW-1185">Reference proteome</keyword>
<dbReference type="SUPFAM" id="SSF88697">
    <property type="entry name" value="PUA domain-like"/>
    <property type="match status" value="1"/>
</dbReference>
<name>A0AAV4LZF2_BABCB</name>
<dbReference type="GeneID" id="94196692"/>